<evidence type="ECO:0000256" key="2">
    <source>
        <dbReference type="RuleBase" id="RU369065"/>
    </source>
</evidence>
<name>A0A7J6VZ61_THATH</name>
<sequence>MRPEETISRSPLDKPLFQLTDEDISQLTREDCRRFLREKGMRRPSWNKSQAIEQVICLKTLLEPITESDTNAAGFRQKSLVSRLENYTQVPSNEKRKAANVKISAPANETASINSGNPADIHGDVSCGAHVSVPDNNTIASRNMNPTNGLVGQMTIFYCGKVNVYDGMPTEKAHAIMQLAGSHINVPEDSSPAGTAVIQSFACKLQAASIRHGLAFPSAASPLLHNVVAETSQHCREEVTVSREVEPEGPMSRKASVQRYLEKRKDRVRFKNKRKIESSSSLEMFLNHQLGDQYLNEQSSQSRACSPSQPRPPHTPTRCSSVENQVKNVVFSIDLNNNDVQEA</sequence>
<dbReference type="GO" id="GO:0031347">
    <property type="term" value="P:regulation of defense response"/>
    <property type="evidence" value="ECO:0007669"/>
    <property type="project" value="UniProtKB-UniRule"/>
</dbReference>
<feature type="domain" description="Tify" evidence="4">
    <location>
        <begin position="147"/>
        <end position="182"/>
    </location>
</feature>
<keyword evidence="2" id="KW-1184">Jasmonic acid signaling pathway</keyword>
<reference evidence="5 6" key="1">
    <citation type="submission" date="2020-06" db="EMBL/GenBank/DDBJ databases">
        <title>Transcriptomic and genomic resources for Thalictrum thalictroides and T. hernandezii: Facilitating candidate gene discovery in an emerging model plant lineage.</title>
        <authorList>
            <person name="Arias T."/>
            <person name="Riano-Pachon D.M."/>
            <person name="Di Stilio V.S."/>
        </authorList>
    </citation>
    <scope>NUCLEOTIDE SEQUENCE [LARGE SCALE GENOMIC DNA]</scope>
    <source>
        <strain evidence="6">cv. WT478/WT964</strain>
        <tissue evidence="5">Leaves</tissue>
    </source>
</reference>
<feature type="region of interest" description="Disordered" evidence="3">
    <location>
        <begin position="296"/>
        <end position="320"/>
    </location>
</feature>
<dbReference type="PANTHER" id="PTHR33077:SF60">
    <property type="entry name" value="TIFY DOMAIN-CONTAINING PROTEIN"/>
    <property type="match status" value="1"/>
</dbReference>
<dbReference type="InterPro" id="IPR010399">
    <property type="entry name" value="Tify_dom"/>
</dbReference>
<evidence type="ECO:0000256" key="3">
    <source>
        <dbReference type="SAM" id="MobiDB-lite"/>
    </source>
</evidence>
<dbReference type="Proteomes" id="UP000554482">
    <property type="component" value="Unassembled WGS sequence"/>
</dbReference>
<comment type="caution">
    <text evidence="5">The sequence shown here is derived from an EMBL/GenBank/DDBJ whole genome shotgun (WGS) entry which is preliminary data.</text>
</comment>
<accession>A0A7J6VZ61</accession>
<dbReference type="GO" id="GO:2000022">
    <property type="term" value="P:regulation of jasmonic acid mediated signaling pathway"/>
    <property type="evidence" value="ECO:0007669"/>
    <property type="project" value="UniProtKB-UniRule"/>
</dbReference>
<feature type="compositionally biased region" description="Polar residues" evidence="3">
    <location>
        <begin position="296"/>
        <end position="308"/>
    </location>
</feature>
<dbReference type="OrthoDB" id="1934352at2759"/>
<gene>
    <name evidence="5" type="ORF">FRX31_021032</name>
</gene>
<evidence type="ECO:0000259" key="4">
    <source>
        <dbReference type="PROSITE" id="PS51320"/>
    </source>
</evidence>
<evidence type="ECO:0000256" key="1">
    <source>
        <dbReference type="ARBA" id="ARBA00008614"/>
    </source>
</evidence>
<dbReference type="PANTHER" id="PTHR33077">
    <property type="entry name" value="PROTEIN TIFY 4A-RELATED-RELATED"/>
    <property type="match status" value="1"/>
</dbReference>
<dbReference type="EMBL" id="JABWDY010025548">
    <property type="protein sequence ID" value="KAF5189385.1"/>
    <property type="molecule type" value="Genomic_DNA"/>
</dbReference>
<dbReference type="InterPro" id="IPR018467">
    <property type="entry name" value="CCT_CS"/>
</dbReference>
<comment type="similarity">
    <text evidence="1 2">Belongs to the TIFY/JAZ family.</text>
</comment>
<dbReference type="PROSITE" id="PS51320">
    <property type="entry name" value="TIFY"/>
    <property type="match status" value="1"/>
</dbReference>
<dbReference type="Pfam" id="PF09425">
    <property type="entry name" value="Jas_motif"/>
    <property type="match status" value="1"/>
</dbReference>
<dbReference type="AlphaFoldDB" id="A0A7J6VZ61"/>
<dbReference type="InterPro" id="IPR040390">
    <property type="entry name" value="TIFY/JAZ"/>
</dbReference>
<dbReference type="GO" id="GO:0009611">
    <property type="term" value="P:response to wounding"/>
    <property type="evidence" value="ECO:0007669"/>
    <property type="project" value="UniProtKB-UniRule"/>
</dbReference>
<organism evidence="5 6">
    <name type="scientific">Thalictrum thalictroides</name>
    <name type="common">Rue-anemone</name>
    <name type="synonym">Anemone thalictroides</name>
    <dbReference type="NCBI Taxonomy" id="46969"/>
    <lineage>
        <taxon>Eukaryota</taxon>
        <taxon>Viridiplantae</taxon>
        <taxon>Streptophyta</taxon>
        <taxon>Embryophyta</taxon>
        <taxon>Tracheophyta</taxon>
        <taxon>Spermatophyta</taxon>
        <taxon>Magnoliopsida</taxon>
        <taxon>Ranunculales</taxon>
        <taxon>Ranunculaceae</taxon>
        <taxon>Thalictroideae</taxon>
        <taxon>Thalictrum</taxon>
    </lineage>
</organism>
<comment type="subcellular location">
    <subcellularLocation>
        <location evidence="2">Nucleus</location>
    </subcellularLocation>
</comment>
<proteinExistence type="inferred from homology"/>
<dbReference type="GO" id="GO:0005634">
    <property type="term" value="C:nucleus"/>
    <property type="evidence" value="ECO:0007669"/>
    <property type="project" value="UniProtKB-SubCell"/>
</dbReference>
<dbReference type="Pfam" id="PF06200">
    <property type="entry name" value="tify"/>
    <property type="match status" value="1"/>
</dbReference>
<evidence type="ECO:0000313" key="6">
    <source>
        <dbReference type="Proteomes" id="UP000554482"/>
    </source>
</evidence>
<dbReference type="SMART" id="SM00979">
    <property type="entry name" value="TIFY"/>
    <property type="match status" value="1"/>
</dbReference>
<keyword evidence="2" id="KW-0539">Nucleus</keyword>
<comment type="function">
    <text evidence="2">Repressor of jasmonate responses.</text>
</comment>
<keyword evidence="6" id="KW-1185">Reference proteome</keyword>
<evidence type="ECO:0000313" key="5">
    <source>
        <dbReference type="EMBL" id="KAF5189385.1"/>
    </source>
</evidence>
<comment type="domain">
    <text evidence="2">The jas domain is required for interaction with COI1.</text>
</comment>
<protein>
    <recommendedName>
        <fullName evidence="2">Protein TIFY</fullName>
    </recommendedName>
    <alternativeName>
        <fullName evidence="2">Jasmonate ZIM domain-containing protein</fullName>
    </alternativeName>
</protein>